<evidence type="ECO:0000256" key="1">
    <source>
        <dbReference type="ARBA" id="ARBA00004141"/>
    </source>
</evidence>
<dbReference type="InterPro" id="IPR005254">
    <property type="entry name" value="Heme_biosyn_assoc_TPR_pro"/>
</dbReference>
<dbReference type="GO" id="GO:0042168">
    <property type="term" value="P:heme metabolic process"/>
    <property type="evidence" value="ECO:0007669"/>
    <property type="project" value="InterPro"/>
</dbReference>
<sequence>MRSLIWLVLIFTVAVVSATVLGRNDALVSVFYDQWRLDLSLNLFLLLLLGAVLLTFAALQAASGLLSLPGRAREWRLLKRERAAHAALREAWRELLAARYARAQRAAQRALELQADVPELKGDVGFSVLAQMAAASGQHRLQDRRGRDERVRQALAMARDRNLPGAAADGVQLLAAEWALDDRDATRSLALLGELPPGVARRTQALRLRLQAARMKRQPLMALQTARLLAKHQGFSAEAARSLLRSLAIEALEGGYDLQQLQQVWQALDASERADAWVLARAARRACDLGHPEQGRQWLQPAWDQIARLEPDARKELSLALVACAAGAGTDWLNRVETALARHGHEAPLVAAAGAVFAERQLWGKARRPLEQTAAADDLPARVRRDALRRLAQLAREQDDEATAARHEQRAAGLD</sequence>
<evidence type="ECO:0000256" key="5">
    <source>
        <dbReference type="ARBA" id="ARBA00022989"/>
    </source>
</evidence>
<dbReference type="RefSeq" id="WP_210852200.1">
    <property type="nucleotide sequence ID" value="NZ_JAGQDD010000002.1"/>
</dbReference>
<keyword evidence="11" id="KW-1185">Reference proteome</keyword>
<dbReference type="AlphaFoldDB" id="A0A940Y956"/>
<keyword evidence="3" id="KW-1003">Cell membrane</keyword>
<dbReference type="EMBL" id="JAGQDD010000002">
    <property type="protein sequence ID" value="MBQ0929963.1"/>
    <property type="molecule type" value="Genomic_DNA"/>
</dbReference>
<keyword evidence="6 8" id="KW-0472">Membrane</keyword>
<evidence type="ECO:0000259" key="9">
    <source>
        <dbReference type="Pfam" id="PF07219"/>
    </source>
</evidence>
<evidence type="ECO:0000256" key="2">
    <source>
        <dbReference type="ARBA" id="ARBA00004236"/>
    </source>
</evidence>
<evidence type="ECO:0000313" key="10">
    <source>
        <dbReference type="EMBL" id="MBQ0929963.1"/>
    </source>
</evidence>
<dbReference type="Proteomes" id="UP000676246">
    <property type="component" value="Unassembled WGS sequence"/>
</dbReference>
<comment type="caution">
    <text evidence="10">The sequence shown here is derived from an EMBL/GenBank/DDBJ whole genome shotgun (WGS) entry which is preliminary data.</text>
</comment>
<gene>
    <name evidence="10" type="ORF">KAK03_05635</name>
</gene>
<name>A0A940Y956_9BURK</name>
<evidence type="ECO:0000256" key="7">
    <source>
        <dbReference type="SAM" id="MobiDB-lite"/>
    </source>
</evidence>
<protein>
    <submittedName>
        <fullName evidence="10">Heme biosynthesis protein HemY</fullName>
    </submittedName>
</protein>
<dbReference type="Pfam" id="PF07219">
    <property type="entry name" value="HemY_N"/>
    <property type="match status" value="1"/>
</dbReference>
<comment type="subcellular location">
    <subcellularLocation>
        <location evidence="2">Cell membrane</location>
    </subcellularLocation>
    <subcellularLocation>
        <location evidence="1">Membrane</location>
        <topology evidence="1">Multi-pass membrane protein</topology>
    </subcellularLocation>
</comment>
<dbReference type="GO" id="GO:0005886">
    <property type="term" value="C:plasma membrane"/>
    <property type="evidence" value="ECO:0007669"/>
    <property type="project" value="UniProtKB-SubCell"/>
</dbReference>
<evidence type="ECO:0000256" key="3">
    <source>
        <dbReference type="ARBA" id="ARBA00022475"/>
    </source>
</evidence>
<proteinExistence type="predicted"/>
<feature type="domain" description="HemY N-terminal" evidence="9">
    <location>
        <begin position="28"/>
        <end position="120"/>
    </location>
</feature>
<reference evidence="10 11" key="1">
    <citation type="submission" date="2021-04" db="EMBL/GenBank/DDBJ databases">
        <title>The genome sequence of Ideonella sp. 3Y2.</title>
        <authorList>
            <person name="Liu Y."/>
        </authorList>
    </citation>
    <scope>NUCLEOTIDE SEQUENCE [LARGE SCALE GENOMIC DNA]</scope>
    <source>
        <strain evidence="10 11">3Y2</strain>
    </source>
</reference>
<evidence type="ECO:0000256" key="6">
    <source>
        <dbReference type="ARBA" id="ARBA00023136"/>
    </source>
</evidence>
<feature type="transmembrane region" description="Helical" evidence="8">
    <location>
        <begin position="42"/>
        <end position="68"/>
    </location>
</feature>
<feature type="compositionally biased region" description="Basic and acidic residues" evidence="7">
    <location>
        <begin position="403"/>
        <end position="415"/>
    </location>
</feature>
<organism evidence="10 11">
    <name type="scientific">Ideonella alba</name>
    <dbReference type="NCBI Taxonomy" id="2824118"/>
    <lineage>
        <taxon>Bacteria</taxon>
        <taxon>Pseudomonadati</taxon>
        <taxon>Pseudomonadota</taxon>
        <taxon>Betaproteobacteria</taxon>
        <taxon>Burkholderiales</taxon>
        <taxon>Sphaerotilaceae</taxon>
        <taxon>Ideonella</taxon>
    </lineage>
</organism>
<keyword evidence="4 8" id="KW-0812">Transmembrane</keyword>
<keyword evidence="5 8" id="KW-1133">Transmembrane helix</keyword>
<accession>A0A940Y956</accession>
<evidence type="ECO:0000313" key="11">
    <source>
        <dbReference type="Proteomes" id="UP000676246"/>
    </source>
</evidence>
<evidence type="ECO:0000256" key="4">
    <source>
        <dbReference type="ARBA" id="ARBA00022692"/>
    </source>
</evidence>
<feature type="region of interest" description="Disordered" evidence="7">
    <location>
        <begin position="395"/>
        <end position="415"/>
    </location>
</feature>
<evidence type="ECO:0000256" key="8">
    <source>
        <dbReference type="SAM" id="Phobius"/>
    </source>
</evidence>
<dbReference type="InterPro" id="IPR010817">
    <property type="entry name" value="HemY_N"/>
</dbReference>
<dbReference type="NCBIfam" id="TIGR00540">
    <property type="entry name" value="TPR_hemY_coli"/>
    <property type="match status" value="1"/>
</dbReference>